<dbReference type="Proteomes" id="UP000475862">
    <property type="component" value="Unassembled WGS sequence"/>
</dbReference>
<evidence type="ECO:0000256" key="8">
    <source>
        <dbReference type="ARBA" id="ARBA00022630"/>
    </source>
</evidence>
<keyword evidence="8 17" id="KW-0285">Flavoprotein</keyword>
<organism evidence="20 21">
    <name type="scientific">Aphis glycines</name>
    <name type="common">Soybean aphid</name>
    <dbReference type="NCBI Taxonomy" id="307491"/>
    <lineage>
        <taxon>Eukaryota</taxon>
        <taxon>Metazoa</taxon>
        <taxon>Ecdysozoa</taxon>
        <taxon>Arthropoda</taxon>
        <taxon>Hexapoda</taxon>
        <taxon>Insecta</taxon>
        <taxon>Pterygota</taxon>
        <taxon>Neoptera</taxon>
        <taxon>Paraneoptera</taxon>
        <taxon>Hemiptera</taxon>
        <taxon>Sternorrhyncha</taxon>
        <taxon>Aphidomorpha</taxon>
        <taxon>Aphidoidea</taxon>
        <taxon>Aphididae</taxon>
        <taxon>Aphidini</taxon>
        <taxon>Aphis</taxon>
        <taxon>Aphis</taxon>
    </lineage>
</organism>
<dbReference type="InterPro" id="IPR002081">
    <property type="entry name" value="Cryptochrome/DNA_photolyase_1"/>
</dbReference>
<reference evidence="20 21" key="1">
    <citation type="submission" date="2019-08" db="EMBL/GenBank/DDBJ databases">
        <title>The genome of the soybean aphid Biotype 1, its phylome, world population structure and adaptation to the North American continent.</title>
        <authorList>
            <person name="Giordano R."/>
            <person name="Donthu R.K."/>
            <person name="Hernandez A.G."/>
            <person name="Wright C.L."/>
            <person name="Zimin A.V."/>
        </authorList>
    </citation>
    <scope>NUCLEOTIDE SEQUENCE [LARGE SCALE GENOMIC DNA]</scope>
    <source>
        <tissue evidence="20">Whole aphids</tissue>
    </source>
</reference>
<comment type="subcellular location">
    <subcellularLocation>
        <location evidence="2">Cytoplasm</location>
        <location evidence="2">Perinuclear region</location>
    </subcellularLocation>
    <subcellularLocation>
        <location evidence="1">Nucleus</location>
    </subcellularLocation>
</comment>
<dbReference type="InterPro" id="IPR005101">
    <property type="entry name" value="Cryptochr/Photolyase_FAD-bd"/>
</dbReference>
<dbReference type="InterPro" id="IPR036155">
    <property type="entry name" value="Crypto/Photolyase_N_sf"/>
</dbReference>
<evidence type="ECO:0000256" key="4">
    <source>
        <dbReference type="ARBA" id="ARBA00021159"/>
    </source>
</evidence>
<dbReference type="GO" id="GO:0045892">
    <property type="term" value="P:negative regulation of DNA-templated transcription"/>
    <property type="evidence" value="ECO:0007669"/>
    <property type="project" value="TreeGrafter"/>
</dbReference>
<evidence type="ECO:0000256" key="1">
    <source>
        <dbReference type="ARBA" id="ARBA00004123"/>
    </source>
</evidence>
<keyword evidence="15" id="KW-0675">Receptor</keyword>
<feature type="binding site" evidence="17">
    <location>
        <begin position="434"/>
        <end position="436"/>
    </location>
    <ligand>
        <name>FAD</name>
        <dbReference type="ChEBI" id="CHEBI:57692"/>
    </ligand>
</feature>
<dbReference type="GO" id="GO:0048471">
    <property type="term" value="C:perinuclear region of cytoplasm"/>
    <property type="evidence" value="ECO:0007669"/>
    <property type="project" value="UniProtKB-SubCell"/>
</dbReference>
<dbReference type="PANTHER" id="PTHR11455">
    <property type="entry name" value="CRYPTOCHROME"/>
    <property type="match status" value="1"/>
</dbReference>
<dbReference type="Gene3D" id="3.40.50.620">
    <property type="entry name" value="HUPs"/>
    <property type="match status" value="1"/>
</dbReference>
<dbReference type="InterPro" id="IPR036134">
    <property type="entry name" value="Crypto/Photolyase_FAD-like_sf"/>
</dbReference>
<dbReference type="SUPFAM" id="SSF48173">
    <property type="entry name" value="Cryptochrome/photolyase FAD-binding domain"/>
    <property type="match status" value="1"/>
</dbReference>
<dbReference type="GO" id="GO:0071949">
    <property type="term" value="F:FAD binding"/>
    <property type="evidence" value="ECO:0007669"/>
    <property type="project" value="TreeGrafter"/>
</dbReference>
<keyword evidence="14" id="KW-0804">Transcription</keyword>
<evidence type="ECO:0000256" key="2">
    <source>
        <dbReference type="ARBA" id="ARBA00004556"/>
    </source>
</evidence>
<feature type="binding site" evidence="17">
    <location>
        <begin position="331"/>
        <end position="338"/>
    </location>
    <ligand>
        <name>FAD</name>
        <dbReference type="ChEBI" id="CHEBI:57692"/>
    </ligand>
</feature>
<evidence type="ECO:0000259" key="19">
    <source>
        <dbReference type="PROSITE" id="PS51645"/>
    </source>
</evidence>
<accession>A0A6G0TTL4</accession>
<dbReference type="Gene3D" id="1.25.40.80">
    <property type="match status" value="1"/>
</dbReference>
<dbReference type="GO" id="GO:0009881">
    <property type="term" value="F:photoreceptor activity"/>
    <property type="evidence" value="ECO:0007669"/>
    <property type="project" value="UniProtKB-KW"/>
</dbReference>
<evidence type="ECO:0000256" key="16">
    <source>
        <dbReference type="ARBA" id="ARBA00023242"/>
    </source>
</evidence>
<feature type="site" description="Electron transfer via tryptophanyl radical" evidence="18">
    <location>
        <position position="362"/>
    </location>
</feature>
<keyword evidence="10 17" id="KW-0274">FAD</keyword>
<dbReference type="GO" id="GO:0043153">
    <property type="term" value="P:entrainment of circadian clock by photoperiod"/>
    <property type="evidence" value="ECO:0007669"/>
    <property type="project" value="TreeGrafter"/>
</dbReference>
<keyword evidence="16" id="KW-0539">Nucleus</keyword>
<dbReference type="PROSITE" id="PS51645">
    <property type="entry name" value="PHR_CRY_ALPHA_BETA"/>
    <property type="match status" value="1"/>
</dbReference>
<evidence type="ECO:0000256" key="11">
    <source>
        <dbReference type="ARBA" id="ARBA00022991"/>
    </source>
</evidence>
<keyword evidence="21" id="KW-1185">Reference proteome</keyword>
<feature type="site" description="Electron transfer via tryptophanyl radical" evidence="18">
    <location>
        <position position="444"/>
    </location>
</feature>
<dbReference type="SUPFAM" id="SSF52425">
    <property type="entry name" value="Cryptochrome/photolyase, N-terminal domain"/>
    <property type="match status" value="1"/>
</dbReference>
<keyword evidence="7" id="KW-0600">Photoreceptor protein</keyword>
<dbReference type="AlphaFoldDB" id="A0A6G0TTL4"/>
<evidence type="ECO:0000256" key="15">
    <source>
        <dbReference type="ARBA" id="ARBA00023170"/>
    </source>
</evidence>
<dbReference type="GO" id="GO:0003677">
    <property type="term" value="F:DNA binding"/>
    <property type="evidence" value="ECO:0007669"/>
    <property type="project" value="TreeGrafter"/>
</dbReference>
<keyword evidence="6" id="KW-0678">Repressor</keyword>
<dbReference type="InterPro" id="IPR014729">
    <property type="entry name" value="Rossmann-like_a/b/a_fold"/>
</dbReference>
<dbReference type="Pfam" id="PF03441">
    <property type="entry name" value="FAD_binding_7"/>
    <property type="match status" value="1"/>
</dbReference>
<evidence type="ECO:0000256" key="18">
    <source>
        <dbReference type="PIRSR" id="PIRSR602081-2"/>
    </source>
</evidence>
<evidence type="ECO:0000256" key="5">
    <source>
        <dbReference type="ARBA" id="ARBA00022490"/>
    </source>
</evidence>
<evidence type="ECO:0000256" key="10">
    <source>
        <dbReference type="ARBA" id="ARBA00022827"/>
    </source>
</evidence>
<evidence type="ECO:0000313" key="20">
    <source>
        <dbReference type="EMBL" id="KAE9537491.1"/>
    </source>
</evidence>
<sequence>MVLKKCGQPFLSRVTTIKSGNIKQFQTLNGRKTVIMTIAVHWFRNGLRLHDNPALIEAQNNADNLITLFIFDETTFNTKWYGYNRLRFLLESLKDLNNNLTLVGGHLYILQGSPVKIFKMIKEKIGLDFITFEQDCDHIGKNRDDKVKMFCNENEIKYIEKVSHTLWNPKLVIEKNGGIAPFTYKQFQNTVNKIGQPPKPVGNIDWLSTIFEELPTSILDEFKVLNNPTPESFGLYPEFPENLISSHRWYGGETRALEQLNERLEYEKEAFVNGFYLPNQVNPDLLSPSSSLSAALRYGCLSIRKFYWELSKLFIKQFEGDLLPQYSVTSQLIWRDYFYTMSIENKNFGQMEDNPACISIPWNDIKIPENKKMLECWKTGKTGYPFIDAGMRQLMQEGWVHHVVRNSLACFLTRGDLWISWVEGLNHFMKYLLDADFSVCSGNWIWVSSSTFEQLLDCPLCVCPVNYGLRLDPSGEYIKRYIPELKNMPIEFLYEPWKCPESVQKQVGCIIGKDYPNCIVNHTKVSRGNRKKMLALRASMTNEHMVPHCCPSDREEAQKFMFLPDECMQQLLPLDNDDSEIFKLLFWTNYHKNQN</sequence>
<keyword evidence="13" id="KW-0090">Biological rhythms</keyword>
<proteinExistence type="inferred from homology"/>
<evidence type="ECO:0000256" key="17">
    <source>
        <dbReference type="PIRSR" id="PIRSR602081-1"/>
    </source>
</evidence>
<evidence type="ECO:0000256" key="14">
    <source>
        <dbReference type="ARBA" id="ARBA00023163"/>
    </source>
</evidence>
<keyword evidence="11" id="KW-0157">Chromophore</keyword>
<comment type="similarity">
    <text evidence="3">Belongs to the DNA photolyase class-1 family.</text>
</comment>
<evidence type="ECO:0000256" key="7">
    <source>
        <dbReference type="ARBA" id="ARBA00022543"/>
    </source>
</evidence>
<feature type="binding site" evidence="17">
    <location>
        <position position="276"/>
    </location>
    <ligand>
        <name>FAD</name>
        <dbReference type="ChEBI" id="CHEBI:57692"/>
    </ligand>
</feature>
<dbReference type="InterPro" id="IPR006050">
    <property type="entry name" value="DNA_photolyase_N"/>
</dbReference>
<evidence type="ECO:0000256" key="6">
    <source>
        <dbReference type="ARBA" id="ARBA00022491"/>
    </source>
</evidence>
<dbReference type="PRINTS" id="PR00147">
    <property type="entry name" value="DNAPHOTLYASE"/>
</dbReference>
<keyword evidence="7" id="KW-0716">Sensory transduction</keyword>
<dbReference type="Pfam" id="PF00875">
    <property type="entry name" value="DNA_photolyase"/>
    <property type="match status" value="1"/>
</dbReference>
<gene>
    <name evidence="20" type="ORF">AGLY_006514</name>
</gene>
<dbReference type="GO" id="GO:0032922">
    <property type="term" value="P:circadian regulation of gene expression"/>
    <property type="evidence" value="ECO:0007669"/>
    <property type="project" value="TreeGrafter"/>
</dbReference>
<feature type="site" description="Electron transfer via tryptophanyl radical" evidence="18">
    <location>
        <position position="421"/>
    </location>
</feature>
<feature type="domain" description="Photolyase/cryptochrome alpha/beta" evidence="19">
    <location>
        <begin position="37"/>
        <end position="166"/>
    </location>
</feature>
<evidence type="ECO:0000256" key="12">
    <source>
        <dbReference type="ARBA" id="ARBA00023015"/>
    </source>
</evidence>
<name>A0A6G0TTL4_APHGL</name>
<keyword evidence="5" id="KW-0963">Cytoplasm</keyword>
<evidence type="ECO:0000256" key="9">
    <source>
        <dbReference type="ARBA" id="ARBA00022741"/>
    </source>
</evidence>
<evidence type="ECO:0000313" key="21">
    <source>
        <dbReference type="Proteomes" id="UP000475862"/>
    </source>
</evidence>
<comment type="cofactor">
    <cofactor evidence="17">
        <name>FAD</name>
        <dbReference type="ChEBI" id="CHEBI:57692"/>
    </cofactor>
    <text evidence="17">Binds 1 FAD per subunit.</text>
</comment>
<comment type="caution">
    <text evidence="20">The sequence shown here is derived from an EMBL/GenBank/DDBJ whole genome shotgun (WGS) entry which is preliminary data.</text>
</comment>
<feature type="binding site" evidence="17">
    <location>
        <begin position="289"/>
        <end position="293"/>
    </location>
    <ligand>
        <name>FAD</name>
        <dbReference type="ChEBI" id="CHEBI:57692"/>
    </ligand>
</feature>
<dbReference type="PANTHER" id="PTHR11455:SF17">
    <property type="entry name" value="CRYPTOCHROME-1"/>
    <property type="match status" value="1"/>
</dbReference>
<dbReference type="EMBL" id="VYZN01000018">
    <property type="protein sequence ID" value="KAE9537491.1"/>
    <property type="molecule type" value="Genomic_DNA"/>
</dbReference>
<evidence type="ECO:0000256" key="3">
    <source>
        <dbReference type="ARBA" id="ARBA00005862"/>
    </source>
</evidence>
<keyword evidence="9" id="KW-0547">Nucleotide-binding</keyword>
<dbReference type="GO" id="GO:0005634">
    <property type="term" value="C:nucleus"/>
    <property type="evidence" value="ECO:0007669"/>
    <property type="project" value="UniProtKB-SubCell"/>
</dbReference>
<dbReference type="OrthoDB" id="435881at2759"/>
<protein>
    <recommendedName>
        <fullName evidence="4">Cryptochrome-1</fullName>
    </recommendedName>
</protein>
<keyword evidence="12" id="KW-0805">Transcription regulation</keyword>
<dbReference type="Gene3D" id="1.10.579.10">
    <property type="entry name" value="DNA Cyclobutane Dipyrimidine Photolyase, subunit A, domain 3"/>
    <property type="match status" value="1"/>
</dbReference>
<evidence type="ECO:0000256" key="13">
    <source>
        <dbReference type="ARBA" id="ARBA00023108"/>
    </source>
</evidence>